<dbReference type="PROSITE" id="PS00435">
    <property type="entry name" value="PEROXIDASE_1"/>
    <property type="match status" value="1"/>
</dbReference>
<dbReference type="SUPFAM" id="SSF48113">
    <property type="entry name" value="Heme-dependent peroxidases"/>
    <property type="match status" value="2"/>
</dbReference>
<evidence type="ECO:0000256" key="1">
    <source>
        <dbReference type="ARBA" id="ARBA00022559"/>
    </source>
</evidence>
<comment type="PTM">
    <text evidence="13">Formation of the three residue Trp-Tyr-Met cross-link is important for the catalase, but not the peroxidase activity of the enzyme.</text>
</comment>
<evidence type="ECO:0000256" key="11">
    <source>
        <dbReference type="ARBA" id="ARBA00067012"/>
    </source>
</evidence>
<evidence type="ECO:0000313" key="17">
    <source>
        <dbReference type="EMBL" id="VEG55166.1"/>
    </source>
</evidence>
<evidence type="ECO:0000256" key="9">
    <source>
        <dbReference type="ARBA" id="ARBA00055370"/>
    </source>
</evidence>
<comment type="similarity">
    <text evidence="10 13 14">Belongs to the peroxidase family. Peroxidase/catalase subfamily.</text>
</comment>
<dbReference type="InterPro" id="IPR019794">
    <property type="entry name" value="Peroxidases_AS"/>
</dbReference>
<keyword evidence="5 13" id="KW-0408">Iron</keyword>
<evidence type="ECO:0000256" key="5">
    <source>
        <dbReference type="ARBA" id="ARBA00023004"/>
    </source>
</evidence>
<organism evidence="17 18">
    <name type="scientific">Mycolicibacterium aurum</name>
    <name type="common">Mycobacterium aurum</name>
    <dbReference type="NCBI Taxonomy" id="1791"/>
    <lineage>
        <taxon>Bacteria</taxon>
        <taxon>Bacillati</taxon>
        <taxon>Actinomycetota</taxon>
        <taxon>Actinomycetes</taxon>
        <taxon>Mycobacteriales</taxon>
        <taxon>Mycobacteriaceae</taxon>
        <taxon>Mycolicibacterium</taxon>
    </lineage>
</organism>
<evidence type="ECO:0000313" key="18">
    <source>
        <dbReference type="Proteomes" id="UP000279306"/>
    </source>
</evidence>
<evidence type="ECO:0000256" key="3">
    <source>
        <dbReference type="ARBA" id="ARBA00022723"/>
    </source>
</evidence>
<dbReference type="GO" id="GO:0004096">
    <property type="term" value="F:catalase activity"/>
    <property type="evidence" value="ECO:0007669"/>
    <property type="project" value="UniProtKB-UniRule"/>
</dbReference>
<feature type="active site" description="Proton acceptor" evidence="13">
    <location>
        <position position="114"/>
    </location>
</feature>
<dbReference type="EC" id="1.11.1.21" evidence="11 13"/>
<proteinExistence type="inferred from homology"/>
<dbReference type="EMBL" id="LR134356">
    <property type="protein sequence ID" value="VEG55166.1"/>
    <property type="molecule type" value="Genomic_DNA"/>
</dbReference>
<dbReference type="Gene3D" id="1.10.420.10">
    <property type="entry name" value="Peroxidase, domain 2"/>
    <property type="match status" value="2"/>
</dbReference>
<evidence type="ECO:0000256" key="15">
    <source>
        <dbReference type="SAM" id="MobiDB-lite"/>
    </source>
</evidence>
<evidence type="ECO:0000256" key="10">
    <source>
        <dbReference type="ARBA" id="ARBA00060838"/>
    </source>
</evidence>
<dbReference type="FunFam" id="1.10.520.10:FF:000002">
    <property type="entry name" value="Catalase-peroxidase"/>
    <property type="match status" value="1"/>
</dbReference>
<dbReference type="KEGG" id="mauu:NCTC10437_02849"/>
<dbReference type="GO" id="GO:0042744">
    <property type="term" value="P:hydrogen peroxide catabolic process"/>
    <property type="evidence" value="ECO:0007669"/>
    <property type="project" value="UniProtKB-KW"/>
</dbReference>
<feature type="site" description="Transition state stabilizer" evidence="13">
    <location>
        <position position="110"/>
    </location>
</feature>
<name>A0A448IRT9_MYCAU</name>
<comment type="catalytic activity">
    <reaction evidence="7 13 14">
        <text>2 H2O2 = O2 + 2 H2O</text>
        <dbReference type="Rhea" id="RHEA:20309"/>
        <dbReference type="ChEBI" id="CHEBI:15377"/>
        <dbReference type="ChEBI" id="CHEBI:15379"/>
        <dbReference type="ChEBI" id="CHEBI:16240"/>
        <dbReference type="EC" id="1.11.1.21"/>
    </reaction>
</comment>
<keyword evidence="18" id="KW-1185">Reference proteome</keyword>
<evidence type="ECO:0000259" key="16">
    <source>
        <dbReference type="PROSITE" id="PS50873"/>
    </source>
</evidence>
<keyword evidence="4 13" id="KW-0560">Oxidoreductase</keyword>
<dbReference type="HAMAP" id="MF_01961">
    <property type="entry name" value="Catal_peroxid"/>
    <property type="match status" value="1"/>
</dbReference>
<dbReference type="InterPro" id="IPR002016">
    <property type="entry name" value="Haem_peroxidase"/>
</dbReference>
<dbReference type="STRING" id="1791.GCA_001049355_04705"/>
<feature type="domain" description="Plant heme peroxidase family profile" evidence="16">
    <location>
        <begin position="147"/>
        <end position="422"/>
    </location>
</feature>
<gene>
    <name evidence="13 17" type="primary">katG</name>
    <name evidence="17" type="ORF">NCTC10437_02849</name>
</gene>
<sequence length="744" mass="81261">MPDDRPIEDSPPIGEAQTDQTEGGCPAGFGRVKAPVEGGGNRDWWPNQLNLKILQKNPDVINPLDPGFDYVAAVQTVDVDALARDVDEIMTTSQEWWPADFGHYGPFFIRMAWHAAGTYRVQDGRGGAGAGMQRFAPLNSWPDNASLDKARRLLWPVKQKYGQNLSWADLIVYAGNRALEHMGFSTAGFAFGREDRWEPEEDVYWGPELEWLDDKRYTGKRDLENPLAAVQMGLIYVNPEGPNGNPDPLASAIDIRDTFGRMAMNDVETAALIVGGHTFGKTHGNGDAELVGPEPEAAPLELQGLGWANPQGTGVGKDAITSGLEVIWTHTPTKWDNSFLEILYGNEWELFKSPAGANQWRPKDGGWANSVPEAFGGGKTHPSMLTSDLAMRFDPIYEKITRRWLDHPQELAQEFAKAWFKLLHRDMGPVVRYVGPLVPKETWLWQDPVPAGPTLTDADVATLKNAIAESGLSVSQLVSTAWKAASSFRVSDKRGGANGGRIRLQPQLGWEANEPDELAQVIRKLEEIQQSSGITVSFADLVVLGGVVGVEKAAKDAGFDVTVPFTPGRGDATQDQTDVESFSYLEPKADGFRNYLGKGNVLPAEFSLVDRANLLGLSGPELTVLVGGLRVLGTNFGGSTHGVFTDRPGQLTNDFFVNLLDMSTKWEPSSADDGTYVGTDRDSGAQTWTGTRVDLVFGSNSQLRAWAEVYAESGAEEKFVRDFVAAFAKVLDADRYDVGKGLDT</sequence>
<dbReference type="AlphaFoldDB" id="A0A448IRT9"/>
<dbReference type="PANTHER" id="PTHR30555">
    <property type="entry name" value="HYDROPEROXIDASE I, BIFUNCTIONAL CATALASE-PEROXIDASE"/>
    <property type="match status" value="1"/>
</dbReference>
<dbReference type="Gene3D" id="1.10.520.10">
    <property type="match status" value="2"/>
</dbReference>
<evidence type="ECO:0000256" key="2">
    <source>
        <dbReference type="ARBA" id="ARBA00022617"/>
    </source>
</evidence>
<dbReference type="OrthoDB" id="9759743at2"/>
<evidence type="ECO:0000256" key="6">
    <source>
        <dbReference type="ARBA" id="ARBA00023324"/>
    </source>
</evidence>
<dbReference type="FunFam" id="1.10.420.10:FF:000004">
    <property type="entry name" value="Catalase-peroxidase"/>
    <property type="match status" value="1"/>
</dbReference>
<dbReference type="PROSITE" id="PS50873">
    <property type="entry name" value="PEROXIDASE_4"/>
    <property type="match status" value="1"/>
</dbReference>
<feature type="cross-link" description="Tryptophyl-tyrosyl-methioninium (Tyr-Met) (with Trp-113)" evidence="13">
    <location>
        <begin position="236"/>
        <end position="262"/>
    </location>
</feature>
<comment type="cofactor">
    <cofactor evidence="13">
        <name>heme b</name>
        <dbReference type="ChEBI" id="CHEBI:60344"/>
    </cofactor>
    <text evidence="13">Binds 1 heme b (iron(II)-protoporphyrin IX) group per dimer.</text>
</comment>
<evidence type="ECO:0000256" key="13">
    <source>
        <dbReference type="HAMAP-Rule" id="MF_01961"/>
    </source>
</evidence>
<dbReference type="CDD" id="cd08200">
    <property type="entry name" value="catalase_peroxidase_2"/>
    <property type="match status" value="1"/>
</dbReference>
<evidence type="ECO:0000256" key="12">
    <source>
        <dbReference type="ARBA" id="ARBA00074141"/>
    </source>
</evidence>
<dbReference type="Pfam" id="PF00141">
    <property type="entry name" value="peroxidase"/>
    <property type="match status" value="2"/>
</dbReference>
<dbReference type="InterPro" id="IPR010255">
    <property type="entry name" value="Haem_peroxidase_sf"/>
</dbReference>
<comment type="catalytic activity">
    <reaction evidence="8 13 14">
        <text>H2O2 + AH2 = A + 2 H2O</text>
        <dbReference type="Rhea" id="RHEA:30275"/>
        <dbReference type="ChEBI" id="CHEBI:13193"/>
        <dbReference type="ChEBI" id="CHEBI:15377"/>
        <dbReference type="ChEBI" id="CHEBI:16240"/>
        <dbReference type="ChEBI" id="CHEBI:17499"/>
        <dbReference type="EC" id="1.11.1.21"/>
    </reaction>
</comment>
<dbReference type="RefSeq" id="WP_048634533.1">
    <property type="nucleotide sequence ID" value="NZ_CVQQ01000020.1"/>
</dbReference>
<dbReference type="PROSITE" id="PS00436">
    <property type="entry name" value="PEROXIDASE_2"/>
    <property type="match status" value="1"/>
</dbReference>
<accession>A0A448IRT9</accession>
<dbReference type="GO" id="GO:0005829">
    <property type="term" value="C:cytosol"/>
    <property type="evidence" value="ECO:0007669"/>
    <property type="project" value="UniProtKB-ARBA"/>
</dbReference>
<feature type="binding site" description="axial binding residue" evidence="13">
    <location>
        <position position="277"/>
    </location>
    <ligand>
        <name>heme b</name>
        <dbReference type="ChEBI" id="CHEBI:60344"/>
    </ligand>
    <ligandPart>
        <name>Fe</name>
        <dbReference type="ChEBI" id="CHEBI:18248"/>
    </ligandPart>
</feature>
<comment type="caution">
    <text evidence="13">Lacks conserved residue(s) required for the propagation of feature annotation.</text>
</comment>
<feature type="region of interest" description="Disordered" evidence="15">
    <location>
        <begin position="1"/>
        <end position="30"/>
    </location>
</feature>
<dbReference type="FunFam" id="1.10.420.10:FF:000002">
    <property type="entry name" value="Catalase-peroxidase"/>
    <property type="match status" value="1"/>
</dbReference>
<evidence type="ECO:0000256" key="4">
    <source>
        <dbReference type="ARBA" id="ARBA00023002"/>
    </source>
</evidence>
<dbReference type="NCBIfam" id="NF011635">
    <property type="entry name" value="PRK15061.1"/>
    <property type="match status" value="1"/>
</dbReference>
<dbReference type="InterPro" id="IPR000763">
    <property type="entry name" value="Catalase_peroxidase"/>
</dbReference>
<dbReference type="PANTHER" id="PTHR30555:SF0">
    <property type="entry name" value="CATALASE-PEROXIDASE"/>
    <property type="match status" value="1"/>
</dbReference>
<reference evidence="17 18" key="1">
    <citation type="submission" date="2018-12" db="EMBL/GenBank/DDBJ databases">
        <authorList>
            <consortium name="Pathogen Informatics"/>
        </authorList>
    </citation>
    <scope>NUCLEOTIDE SEQUENCE [LARGE SCALE GENOMIC DNA]</scope>
    <source>
        <strain evidence="17 18">NCTC10437</strain>
    </source>
</reference>
<protein>
    <recommendedName>
        <fullName evidence="12 13">Catalase-peroxidase</fullName>
        <shortName evidence="13">CP</shortName>
        <ecNumber evidence="11 13">1.11.1.21</ecNumber>
    </recommendedName>
    <alternativeName>
        <fullName evidence="13">Peroxidase/catalase</fullName>
    </alternativeName>
</protein>
<keyword evidence="3 13" id="KW-0479">Metal-binding</keyword>
<evidence type="ECO:0000256" key="8">
    <source>
        <dbReference type="ARBA" id="ARBA00051651"/>
    </source>
</evidence>
<dbReference type="PRINTS" id="PR00458">
    <property type="entry name" value="PEROXIDASE"/>
</dbReference>
<keyword evidence="6 13" id="KW-0376">Hydrogen peroxide</keyword>
<dbReference type="GO" id="GO:0070301">
    <property type="term" value="P:cellular response to hydrogen peroxide"/>
    <property type="evidence" value="ECO:0007669"/>
    <property type="project" value="TreeGrafter"/>
</dbReference>
<dbReference type="PRINTS" id="PR00460">
    <property type="entry name" value="BPEROXIDASE"/>
</dbReference>
<dbReference type="CDD" id="cd00649">
    <property type="entry name" value="catalase_peroxidase_1"/>
    <property type="match status" value="1"/>
</dbReference>
<dbReference type="Proteomes" id="UP000279306">
    <property type="component" value="Chromosome"/>
</dbReference>
<dbReference type="GO" id="GO:0020037">
    <property type="term" value="F:heme binding"/>
    <property type="evidence" value="ECO:0007669"/>
    <property type="project" value="InterPro"/>
</dbReference>
<keyword evidence="2 13" id="KW-0349">Heme</keyword>
<dbReference type="NCBIfam" id="TIGR00198">
    <property type="entry name" value="cat_per_HPI"/>
    <property type="match status" value="1"/>
</dbReference>
<evidence type="ECO:0000256" key="14">
    <source>
        <dbReference type="RuleBase" id="RU003451"/>
    </source>
</evidence>
<dbReference type="InterPro" id="IPR019793">
    <property type="entry name" value="Peroxidases_heam-ligand_BS"/>
</dbReference>
<comment type="function">
    <text evidence="9">Bifunctional enzyme with both catalase and broad-spectrum peroxidase activity. May play a role in the intracellular survival of mycobacteria.</text>
</comment>
<comment type="subunit">
    <text evidence="13">Homodimer or homotetramer.</text>
</comment>
<dbReference type="GO" id="GO:0046872">
    <property type="term" value="F:metal ion binding"/>
    <property type="evidence" value="ECO:0007669"/>
    <property type="project" value="UniProtKB-KW"/>
</dbReference>
<evidence type="ECO:0000256" key="7">
    <source>
        <dbReference type="ARBA" id="ARBA00049145"/>
    </source>
</evidence>
<keyword evidence="1 13" id="KW-0575">Peroxidase</keyword>